<dbReference type="Proteomes" id="UP001180087">
    <property type="component" value="Chromosome"/>
</dbReference>
<keyword evidence="1" id="KW-0812">Transmembrane</keyword>
<feature type="transmembrane region" description="Helical" evidence="1">
    <location>
        <begin position="72"/>
        <end position="91"/>
    </location>
</feature>
<organism evidence="2 3">
    <name type="scientific">Aciduricibacillus chroicocephali</name>
    <dbReference type="NCBI Taxonomy" id="3054939"/>
    <lineage>
        <taxon>Bacteria</taxon>
        <taxon>Bacillati</taxon>
        <taxon>Bacillota</taxon>
        <taxon>Bacilli</taxon>
        <taxon>Bacillales</taxon>
        <taxon>Bacillaceae</taxon>
        <taxon>Aciduricibacillus</taxon>
    </lineage>
</organism>
<protein>
    <submittedName>
        <fullName evidence="2">DUF2165 domain-containing protein</fullName>
    </submittedName>
</protein>
<reference evidence="2" key="1">
    <citation type="submission" date="2023-06" db="EMBL/GenBank/DDBJ databases">
        <title>A Treasure from Seagulls: Isolation and Description of Aciduricobacillus qingdaonensis gen. nov., sp. nov., a Rare Obligately Uric Acid-utilizing Member in the Family Bacillaceae.</title>
        <authorList>
            <person name="Liu W."/>
            <person name="Wang B."/>
        </authorList>
    </citation>
    <scope>NUCLEOTIDE SEQUENCE</scope>
    <source>
        <strain evidence="2">44XB</strain>
    </source>
</reference>
<dbReference type="Pfam" id="PF09933">
    <property type="entry name" value="DUF2165"/>
    <property type="match status" value="1"/>
</dbReference>
<feature type="transmembrane region" description="Helical" evidence="1">
    <location>
        <begin position="7"/>
        <end position="29"/>
    </location>
</feature>
<sequence>MQRNTNYYIRLTKTLMTGFFGLYVLLVAFGNVTDYNSNFEFVKHVLSMDTTFDGNSLMYRALGATWVHHTGYILIIIVEWIIAISCLVGAWKMGKYMKADAASFHAAKKWGFIGLLLGITVWFLGFQVIGGEWFAMWQSEIWNGLDSAFRLTTYISACIIVLMIKED</sequence>
<name>A0ABY9KT08_9BACI</name>
<dbReference type="EMBL" id="CP129113">
    <property type="protein sequence ID" value="WLV23948.1"/>
    <property type="molecule type" value="Genomic_DNA"/>
</dbReference>
<dbReference type="InterPro" id="IPR018681">
    <property type="entry name" value="DUF2165_transmembrane"/>
</dbReference>
<proteinExistence type="predicted"/>
<evidence type="ECO:0000313" key="2">
    <source>
        <dbReference type="EMBL" id="WLV23948.1"/>
    </source>
</evidence>
<gene>
    <name evidence="2" type="ORF">QR721_09910</name>
</gene>
<keyword evidence="1" id="KW-1133">Transmembrane helix</keyword>
<dbReference type="RefSeq" id="WP_348026485.1">
    <property type="nucleotide sequence ID" value="NZ_CP129113.1"/>
</dbReference>
<evidence type="ECO:0000256" key="1">
    <source>
        <dbReference type="SAM" id="Phobius"/>
    </source>
</evidence>
<keyword evidence="1" id="KW-0472">Membrane</keyword>
<feature type="transmembrane region" description="Helical" evidence="1">
    <location>
        <begin position="147"/>
        <end position="164"/>
    </location>
</feature>
<keyword evidence="3" id="KW-1185">Reference proteome</keyword>
<accession>A0ABY9KT08</accession>
<feature type="transmembrane region" description="Helical" evidence="1">
    <location>
        <begin position="112"/>
        <end position="135"/>
    </location>
</feature>
<evidence type="ECO:0000313" key="3">
    <source>
        <dbReference type="Proteomes" id="UP001180087"/>
    </source>
</evidence>